<feature type="binding site" evidence="1">
    <location>
        <position position="159"/>
    </location>
    <ligand>
        <name>S-adenosyl-L-methionine</name>
        <dbReference type="ChEBI" id="CHEBI:59789"/>
    </ligand>
</feature>
<dbReference type="InterPro" id="IPR029063">
    <property type="entry name" value="SAM-dependent_MTases_sf"/>
</dbReference>
<dbReference type="Proteomes" id="UP000560000">
    <property type="component" value="Unassembled WGS sequence"/>
</dbReference>
<dbReference type="GO" id="GO:0070475">
    <property type="term" value="P:rRNA base methylation"/>
    <property type="evidence" value="ECO:0007669"/>
    <property type="project" value="UniProtKB-UniRule"/>
</dbReference>
<organism evidence="2 4">
    <name type="scientific">Oleiagrimonas soli</name>
    <dbReference type="NCBI Taxonomy" id="1543381"/>
    <lineage>
        <taxon>Bacteria</taxon>
        <taxon>Pseudomonadati</taxon>
        <taxon>Pseudomonadota</taxon>
        <taxon>Gammaproteobacteria</taxon>
        <taxon>Lysobacterales</taxon>
        <taxon>Rhodanobacteraceae</taxon>
        <taxon>Oleiagrimonas</taxon>
    </lineage>
</organism>
<name>A0A099CXU6_9GAMM</name>
<dbReference type="SUPFAM" id="SSF53335">
    <property type="entry name" value="S-adenosyl-L-methionine-dependent methyltransferases"/>
    <property type="match status" value="1"/>
</dbReference>
<keyword evidence="1 3" id="KW-0489">Methyltransferase</keyword>
<evidence type="ECO:0000313" key="2">
    <source>
        <dbReference type="EMBL" id="KGI77870.1"/>
    </source>
</evidence>
<dbReference type="Proteomes" id="UP000029708">
    <property type="component" value="Unassembled WGS sequence"/>
</dbReference>
<feature type="binding site" evidence="1">
    <location>
        <position position="41"/>
    </location>
    <ligand>
        <name>S-adenosyl-L-methionine</name>
        <dbReference type="ChEBI" id="CHEBI:59789"/>
    </ligand>
</feature>
<evidence type="ECO:0000313" key="4">
    <source>
        <dbReference type="Proteomes" id="UP000029708"/>
    </source>
</evidence>
<keyword evidence="1 3" id="KW-0808">Transferase</keyword>
<comment type="caution">
    <text evidence="2">The sequence shown here is derived from an EMBL/GenBank/DDBJ whole genome shotgun (WGS) entry which is preliminary data.</text>
</comment>
<feature type="site" description="Interaction with substrate rRNA" evidence="1">
    <location>
        <position position="3"/>
    </location>
</feature>
<feature type="binding site" evidence="1">
    <location>
        <begin position="138"/>
        <end position="139"/>
    </location>
    <ligand>
        <name>S-adenosyl-L-methionine</name>
        <dbReference type="ChEBI" id="CHEBI:59789"/>
    </ligand>
</feature>
<feature type="binding site" evidence="1">
    <location>
        <position position="95"/>
    </location>
    <ligand>
        <name>S-adenosyl-L-methionine</name>
        <dbReference type="ChEBI" id="CHEBI:59789"/>
    </ligand>
</feature>
<comment type="subunit">
    <text evidence="1">Monomer.</text>
</comment>
<comment type="function">
    <text evidence="1">Specifically methylates the adenine in position 2030 of 23S rRNA.</text>
</comment>
<dbReference type="Gene3D" id="3.40.50.150">
    <property type="entry name" value="Vaccinia Virus protein VP39"/>
    <property type="match status" value="1"/>
</dbReference>
<keyword evidence="1" id="KW-0698">rRNA processing</keyword>
<dbReference type="EC" id="2.1.1.266" evidence="1"/>
<dbReference type="OrthoDB" id="9791274at2"/>
<accession>A0A099CXU6</accession>
<comment type="similarity">
    <text evidence="1">Belongs to the RlmJ family.</text>
</comment>
<dbReference type="HOGENOM" id="CLU_061769_0_0_6"/>
<dbReference type="PANTHER" id="PTHR37426">
    <property type="entry name" value="RIBOSOMAL RNA LARGE SUBUNIT METHYLTRANSFERASE J"/>
    <property type="match status" value="1"/>
</dbReference>
<dbReference type="AlphaFoldDB" id="A0A099CXU6"/>
<dbReference type="GO" id="GO:0003723">
    <property type="term" value="F:RNA binding"/>
    <property type="evidence" value="ECO:0007669"/>
    <property type="project" value="UniProtKB-UniRule"/>
</dbReference>
<dbReference type="RefSeq" id="WP_043100206.1">
    <property type="nucleotide sequence ID" value="NZ_JACHET010000001.1"/>
</dbReference>
<feature type="binding site" evidence="1">
    <location>
        <position position="18"/>
    </location>
    <ligand>
        <name>S-adenosyl-L-methionine</name>
        <dbReference type="ChEBI" id="CHEBI:59789"/>
    </ligand>
</feature>
<dbReference type="EMBL" id="JROI01000010">
    <property type="protein sequence ID" value="KGI77870.1"/>
    <property type="molecule type" value="Genomic_DNA"/>
</dbReference>
<evidence type="ECO:0000256" key="1">
    <source>
        <dbReference type="HAMAP-Rule" id="MF_00934"/>
    </source>
</evidence>
<gene>
    <name evidence="1" type="primary">rlmJ</name>
    <name evidence="3" type="ORF">HNQ86_001123</name>
    <name evidence="2" type="ORF">LF63_0105530</name>
</gene>
<dbReference type="EMBL" id="JACHET010000001">
    <property type="protein sequence ID" value="MBB6183778.1"/>
    <property type="molecule type" value="Genomic_DNA"/>
</dbReference>
<sequence>MNYRHAYHAGNFADVLKHCVLIALIEALQAKPKPLCYIDTHAGAGRYDLSGEAARKTSEAAAGIGRLRALRGRQPLLDRYLDLVAAEGANHYPGSPRIAARLLRADDAAQVCELLPEEAAKLRALFRDDRRIHVHERDGYAALKALLPPAQKRGLVLIDPPFEEQIGEYARIQASLDTALTRWPNGVYAVWYPIKQGRDLQPFRRWLRRCAAKTVLDVELLIRPDHVPERLNGAGMALLNPPWRLDATLEPVLRLLAKQLAAEGEDGTARLNWLKTEDGTSV</sequence>
<feature type="active site" description="Proton acceptor" evidence="1">
    <location>
        <position position="159"/>
    </location>
</feature>
<dbReference type="GO" id="GO:0005829">
    <property type="term" value="C:cytosol"/>
    <property type="evidence" value="ECO:0007669"/>
    <property type="project" value="TreeGrafter"/>
</dbReference>
<keyword evidence="1" id="KW-0949">S-adenosyl-L-methionine</keyword>
<dbReference type="PANTHER" id="PTHR37426:SF1">
    <property type="entry name" value="RIBOSOMAL RNA LARGE SUBUNIT METHYLTRANSFERASE J"/>
    <property type="match status" value="1"/>
</dbReference>
<evidence type="ECO:0000313" key="5">
    <source>
        <dbReference type="Proteomes" id="UP000560000"/>
    </source>
</evidence>
<dbReference type="InterPro" id="IPR007473">
    <property type="entry name" value="RlmJ"/>
</dbReference>
<dbReference type="Pfam" id="PF04378">
    <property type="entry name" value="RsmJ"/>
    <property type="match status" value="1"/>
</dbReference>
<evidence type="ECO:0000313" key="3">
    <source>
        <dbReference type="EMBL" id="MBB6183778.1"/>
    </source>
</evidence>
<reference evidence="3 5" key="2">
    <citation type="submission" date="2020-08" db="EMBL/GenBank/DDBJ databases">
        <title>Genomic Encyclopedia of Type Strains, Phase IV (KMG-IV): sequencing the most valuable type-strain genomes for metagenomic binning, comparative biology and taxonomic classification.</title>
        <authorList>
            <person name="Goeker M."/>
        </authorList>
    </citation>
    <scope>NUCLEOTIDE SEQUENCE [LARGE SCALE GENOMIC DNA]</scope>
    <source>
        <strain evidence="3 5">DSM 107085</strain>
    </source>
</reference>
<keyword evidence="4" id="KW-1185">Reference proteome</keyword>
<comment type="catalytic activity">
    <reaction evidence="1">
        <text>adenosine(2030) in 23S rRNA + S-adenosyl-L-methionine = N(6)-methyladenosine(2030) in 23S rRNA + S-adenosyl-L-homocysteine + H(+)</text>
        <dbReference type="Rhea" id="RHEA:43736"/>
        <dbReference type="Rhea" id="RHEA-COMP:10668"/>
        <dbReference type="Rhea" id="RHEA-COMP:10669"/>
        <dbReference type="ChEBI" id="CHEBI:15378"/>
        <dbReference type="ChEBI" id="CHEBI:57856"/>
        <dbReference type="ChEBI" id="CHEBI:59789"/>
        <dbReference type="ChEBI" id="CHEBI:74411"/>
        <dbReference type="ChEBI" id="CHEBI:74449"/>
        <dbReference type="EC" id="2.1.1.266"/>
    </reaction>
</comment>
<protein>
    <recommendedName>
        <fullName evidence="1">Ribosomal RNA large subunit methyltransferase J</fullName>
        <ecNumber evidence="1">2.1.1.266</ecNumber>
    </recommendedName>
    <alternativeName>
        <fullName evidence="1">23S rRNA (adenine(2030)-N6)-methyltransferase</fullName>
    </alternativeName>
    <alternativeName>
        <fullName evidence="1">23S rRNA m6A2030 methyltransferase</fullName>
    </alternativeName>
</protein>
<dbReference type="HAMAP" id="MF_00934">
    <property type="entry name" value="23SrRNA_methyltr_J"/>
    <property type="match status" value="1"/>
</dbReference>
<feature type="binding site" evidence="1">
    <location>
        <position position="113"/>
    </location>
    <ligand>
        <name>S-adenosyl-L-methionine</name>
        <dbReference type="ChEBI" id="CHEBI:59789"/>
    </ligand>
</feature>
<reference evidence="2 4" key="1">
    <citation type="submission" date="2014-09" db="EMBL/GenBank/DDBJ databases">
        <title>Xanthomonadaceae 3.5X direct submission.</title>
        <authorList>
            <person name="Fang T."/>
            <person name="Wang H."/>
        </authorList>
    </citation>
    <scope>NUCLEOTIDE SEQUENCE [LARGE SCALE GENOMIC DNA]</scope>
    <source>
        <strain evidence="2 4">3.5X</strain>
    </source>
</reference>
<keyword evidence="1" id="KW-0694">RNA-binding</keyword>
<dbReference type="GO" id="GO:0036307">
    <property type="term" value="F:23S rRNA (adenine(2030)-N(6))-methyltransferase activity"/>
    <property type="evidence" value="ECO:0007669"/>
    <property type="project" value="UniProtKB-UniRule"/>
</dbReference>
<proteinExistence type="inferred from homology"/>